<dbReference type="GO" id="GO:0005654">
    <property type="term" value="C:nucleoplasm"/>
    <property type="evidence" value="ECO:0007669"/>
    <property type="project" value="TreeGrafter"/>
</dbReference>
<name>A0A4E0RYQ1_FASHE</name>
<reference evidence="8" key="1">
    <citation type="submission" date="2019-03" db="EMBL/GenBank/DDBJ databases">
        <title>Improved annotation for the trematode Fasciola hepatica.</title>
        <authorList>
            <person name="Choi Y.-J."/>
            <person name="Martin J."/>
            <person name="Mitreva M."/>
        </authorList>
    </citation>
    <scope>NUCLEOTIDE SEQUENCE [LARGE SCALE GENOMIC DNA]</scope>
</reference>
<dbReference type="GO" id="GO:0006397">
    <property type="term" value="P:mRNA processing"/>
    <property type="evidence" value="ECO:0007669"/>
    <property type="project" value="UniProtKB-KW"/>
</dbReference>
<dbReference type="AlphaFoldDB" id="A0A4E0RYQ1"/>
<evidence type="ECO:0000256" key="4">
    <source>
        <dbReference type="ARBA" id="ARBA00023242"/>
    </source>
</evidence>
<feature type="region of interest" description="Disordered" evidence="6">
    <location>
        <begin position="18"/>
        <end position="68"/>
    </location>
</feature>
<sequence>MAKTPFKNDGSFLKLFKQMQVPESAPTKVKSEPDCQPTGEKKRRSRWDDSEPTGKPDSPVSTNEPSSIDRTNAIAAAIAAARAAAASAGIQSAQTVGAKMFTGGTVLTEEQAEQIRYQKELQAMHEFIIAQQKLKLKEQELMDRIAGPQYGKKARVTKDGLVIKYEYDSDEDVEGGTWEHKLRMAEMEATKEWAEKLTEMGHGKHHIGDFLPPDELERFMETFHALKEGRDPDLSEYKQFKLTCENVGFRMLEKMGWKEGEGLGNDGKGILNPVGKTQVLVDVWFSVSSPRHHGMTCNTELHGHRASSVFVGMSANNQIVHVCQRCCNPLQLNRDFDELQRDKMLALVDAQRPEREDTRPPPMIIPVRNIGAKYPRYTVPPNSNATLTEAESLAILEGYVEPSSSLDHRRKVNASLFDILSGRTNVDHPLCQECADVLLAAKQQSLEYQEEELNCLRSYLNYLNTRADVKLKSQGKPRKQSTSSSLVESKDVTTCKLVDSVYGVSELERPDVTDLENWVSCLGLVVDRESCQPPFNLGGLLGEDPSDSDEDSNDETFNPPGDFTVPDGGGEREQPTMVAVIEEKEGAATADLRPEDRYNLSGDSALADHERPTAYMPVLPTTSKSKRKTRLAHLRNTVNELQKTLNELLAEEKQLDQQVANATADLEYRLEELDNYEIVPMGIRSKIVETQTRREHPLYYVTNIFSQGNWNKDSEEDWTKALKMMLINLKWTIARLATIDA</sequence>
<keyword evidence="2" id="KW-0507">mRNA processing</keyword>
<feature type="region of interest" description="Disordered" evidence="6">
    <location>
        <begin position="536"/>
        <end position="572"/>
    </location>
</feature>
<accession>A0A4E0RYQ1</accession>
<keyword evidence="5" id="KW-0175">Coiled coil</keyword>
<proteinExistence type="predicted"/>
<feature type="domain" description="G-patch" evidence="7">
    <location>
        <begin position="244"/>
        <end position="274"/>
    </location>
</feature>
<dbReference type="PANTHER" id="PTHR23340:SF0">
    <property type="entry name" value="SURP AND G-PATCH DOMAIN-CONTAINING PROTEIN 1 ISOFORM X1"/>
    <property type="match status" value="1"/>
</dbReference>
<keyword evidence="3" id="KW-0508">mRNA splicing</keyword>
<dbReference type="EMBL" id="JXXN02001794">
    <property type="protein sequence ID" value="THD24062.1"/>
    <property type="molecule type" value="Genomic_DNA"/>
</dbReference>
<evidence type="ECO:0000259" key="7">
    <source>
        <dbReference type="PROSITE" id="PS50174"/>
    </source>
</evidence>
<dbReference type="Proteomes" id="UP000230066">
    <property type="component" value="Unassembled WGS sequence"/>
</dbReference>
<feature type="compositionally biased region" description="Polar residues" evidence="6">
    <location>
        <begin position="59"/>
        <end position="68"/>
    </location>
</feature>
<dbReference type="PROSITE" id="PS50174">
    <property type="entry name" value="G_PATCH"/>
    <property type="match status" value="1"/>
</dbReference>
<dbReference type="SMART" id="SM00443">
    <property type="entry name" value="G_patch"/>
    <property type="match status" value="1"/>
</dbReference>
<keyword evidence="4" id="KW-0539">Nucleus</keyword>
<evidence type="ECO:0000256" key="2">
    <source>
        <dbReference type="ARBA" id="ARBA00022664"/>
    </source>
</evidence>
<evidence type="ECO:0000256" key="1">
    <source>
        <dbReference type="ARBA" id="ARBA00004123"/>
    </source>
</evidence>
<feature type="coiled-coil region" evidence="5">
    <location>
        <begin position="631"/>
        <end position="665"/>
    </location>
</feature>
<comment type="caution">
    <text evidence="8">The sequence shown here is derived from an EMBL/GenBank/DDBJ whole genome shotgun (WGS) entry which is preliminary data.</text>
</comment>
<evidence type="ECO:0000256" key="5">
    <source>
        <dbReference type="SAM" id="Coils"/>
    </source>
</evidence>
<dbReference type="GO" id="GO:0008380">
    <property type="term" value="P:RNA splicing"/>
    <property type="evidence" value="ECO:0007669"/>
    <property type="project" value="UniProtKB-KW"/>
</dbReference>
<evidence type="ECO:0000313" key="8">
    <source>
        <dbReference type="EMBL" id="THD24062.1"/>
    </source>
</evidence>
<gene>
    <name evidence="8" type="ORF">D915_004816</name>
</gene>
<evidence type="ECO:0000313" key="9">
    <source>
        <dbReference type="Proteomes" id="UP000230066"/>
    </source>
</evidence>
<dbReference type="PANTHER" id="PTHR23340">
    <property type="entry name" value="ARGININE/SERINE RICH SPLICING FACTOR SF4/14"/>
    <property type="match status" value="1"/>
</dbReference>
<evidence type="ECO:0000256" key="3">
    <source>
        <dbReference type="ARBA" id="ARBA00023187"/>
    </source>
</evidence>
<comment type="subcellular location">
    <subcellularLocation>
        <location evidence="1">Nucleus</location>
    </subcellularLocation>
</comment>
<evidence type="ECO:0000256" key="6">
    <source>
        <dbReference type="SAM" id="MobiDB-lite"/>
    </source>
</evidence>
<dbReference type="InterPro" id="IPR000467">
    <property type="entry name" value="G_patch_dom"/>
</dbReference>
<protein>
    <submittedName>
        <fullName evidence="8">Splicing factor 4</fullName>
    </submittedName>
</protein>
<organism evidence="8 9">
    <name type="scientific">Fasciola hepatica</name>
    <name type="common">Liver fluke</name>
    <dbReference type="NCBI Taxonomy" id="6192"/>
    <lineage>
        <taxon>Eukaryota</taxon>
        <taxon>Metazoa</taxon>
        <taxon>Spiralia</taxon>
        <taxon>Lophotrochozoa</taxon>
        <taxon>Platyhelminthes</taxon>
        <taxon>Trematoda</taxon>
        <taxon>Digenea</taxon>
        <taxon>Plagiorchiida</taxon>
        <taxon>Echinostomata</taxon>
        <taxon>Echinostomatoidea</taxon>
        <taxon>Fasciolidae</taxon>
        <taxon>Fasciola</taxon>
    </lineage>
</organism>
<keyword evidence="9" id="KW-1185">Reference proteome</keyword>
<dbReference type="Pfam" id="PF01585">
    <property type="entry name" value="G-patch"/>
    <property type="match status" value="1"/>
</dbReference>
<feature type="compositionally biased region" description="Acidic residues" evidence="6">
    <location>
        <begin position="544"/>
        <end position="554"/>
    </location>
</feature>
<dbReference type="InterPro" id="IPR040169">
    <property type="entry name" value="SUGP1/2"/>
</dbReference>
<dbReference type="GO" id="GO:0003723">
    <property type="term" value="F:RNA binding"/>
    <property type="evidence" value="ECO:0007669"/>
    <property type="project" value="TreeGrafter"/>
</dbReference>